<feature type="transmembrane region" description="Helical" evidence="9">
    <location>
        <begin position="147"/>
        <end position="168"/>
    </location>
</feature>
<proteinExistence type="inferred from homology"/>
<comment type="catalytic activity">
    <reaction evidence="9 10">
        <text>Release of signal peptides from bacterial membrane prolipoproteins. Hydrolyzes -Xaa-Yaa-Zaa-|-(S,diacylglyceryl)Cys-, in which Xaa is hydrophobic (preferably Leu), and Yaa (Ala or Ser) and Zaa (Gly or Ala) have small, neutral side chains.</text>
        <dbReference type="EC" id="3.4.23.36"/>
    </reaction>
</comment>
<comment type="subcellular location">
    <subcellularLocation>
        <location evidence="9">Cell membrane</location>
        <topology evidence="9">Multi-pass membrane protein</topology>
    </subcellularLocation>
</comment>
<feature type="active site" evidence="9">
    <location>
        <position position="134"/>
    </location>
</feature>
<evidence type="ECO:0000256" key="5">
    <source>
        <dbReference type="ARBA" id="ARBA00022750"/>
    </source>
</evidence>
<dbReference type="GO" id="GO:0004190">
    <property type="term" value="F:aspartic-type endopeptidase activity"/>
    <property type="evidence" value="ECO:0007669"/>
    <property type="project" value="UniProtKB-UniRule"/>
</dbReference>
<dbReference type="GO" id="GO:0006508">
    <property type="term" value="P:proteolysis"/>
    <property type="evidence" value="ECO:0007669"/>
    <property type="project" value="UniProtKB-KW"/>
</dbReference>
<evidence type="ECO:0000313" key="13">
    <source>
        <dbReference type="Proteomes" id="UP000712673"/>
    </source>
</evidence>
<protein>
    <recommendedName>
        <fullName evidence="9">Lipoprotein signal peptidase</fullName>
        <ecNumber evidence="9">3.4.23.36</ecNumber>
    </recommendedName>
    <alternativeName>
        <fullName evidence="9">Prolipoprotein signal peptidase</fullName>
    </alternativeName>
    <alternativeName>
        <fullName evidence="9">Signal peptidase II</fullName>
        <shortName evidence="9">SPase II</shortName>
    </alternativeName>
</protein>
<sequence length="173" mass="18262">MESLMPSVFRSTTLARILALGAVILLCVGVDQYTKRLAQAALPAAGPLTFLYDTVTLVYAENPGAFLGMGSHLAEPLRFLLFTVVAGMTLCLGGVILLRTTVRPPLQDGGLALILGGGLGNLIDRISQQGYVVDFLRLGIGPLHTGIFNIADAAITTGIICLGLSALWPRRKT</sequence>
<dbReference type="Proteomes" id="UP000712673">
    <property type="component" value="Unassembled WGS sequence"/>
</dbReference>
<dbReference type="PANTHER" id="PTHR33695">
    <property type="entry name" value="LIPOPROTEIN SIGNAL PEPTIDASE"/>
    <property type="match status" value="1"/>
</dbReference>
<comment type="similarity">
    <text evidence="1 9 11">Belongs to the peptidase A8 family.</text>
</comment>
<evidence type="ECO:0000313" key="12">
    <source>
        <dbReference type="EMBL" id="MBM3223205.1"/>
    </source>
</evidence>
<dbReference type="InterPro" id="IPR001872">
    <property type="entry name" value="Peptidase_A8"/>
</dbReference>
<reference evidence="12" key="1">
    <citation type="submission" date="2019-03" db="EMBL/GenBank/DDBJ databases">
        <title>Lake Tanganyika Metagenome-Assembled Genomes (MAGs).</title>
        <authorList>
            <person name="Tran P."/>
        </authorList>
    </citation>
    <scope>NUCLEOTIDE SEQUENCE</scope>
    <source>
        <strain evidence="12">K_DeepCast_65m_m2_066</strain>
    </source>
</reference>
<dbReference type="NCBIfam" id="TIGR00077">
    <property type="entry name" value="lspA"/>
    <property type="match status" value="1"/>
</dbReference>
<name>A0A937VZY3_UNCTE</name>
<keyword evidence="4 9" id="KW-0812">Transmembrane</keyword>
<evidence type="ECO:0000256" key="11">
    <source>
        <dbReference type="RuleBase" id="RU004181"/>
    </source>
</evidence>
<comment type="pathway">
    <text evidence="9">Protein modification; lipoprotein biosynthesis (signal peptide cleavage).</text>
</comment>
<comment type="function">
    <text evidence="9 10">This protein specifically catalyzes the removal of signal peptides from prolipoproteins.</text>
</comment>
<feature type="active site" evidence="9">
    <location>
        <position position="152"/>
    </location>
</feature>
<accession>A0A937VZY3</accession>
<dbReference type="HAMAP" id="MF_00161">
    <property type="entry name" value="LspA"/>
    <property type="match status" value="1"/>
</dbReference>
<evidence type="ECO:0000256" key="3">
    <source>
        <dbReference type="ARBA" id="ARBA00022670"/>
    </source>
</evidence>
<organism evidence="12 13">
    <name type="scientific">Tectimicrobiota bacterium</name>
    <dbReference type="NCBI Taxonomy" id="2528274"/>
    <lineage>
        <taxon>Bacteria</taxon>
        <taxon>Pseudomonadati</taxon>
        <taxon>Nitrospinota/Tectimicrobiota group</taxon>
        <taxon>Candidatus Tectimicrobiota</taxon>
    </lineage>
</organism>
<feature type="transmembrane region" description="Helical" evidence="9">
    <location>
        <begin position="110"/>
        <end position="127"/>
    </location>
</feature>
<comment type="caution">
    <text evidence="9">Lacks conserved residue(s) required for the propagation of feature annotation.</text>
</comment>
<keyword evidence="8 9" id="KW-0472">Membrane</keyword>
<dbReference type="GO" id="GO:0005886">
    <property type="term" value="C:plasma membrane"/>
    <property type="evidence" value="ECO:0007669"/>
    <property type="project" value="UniProtKB-SubCell"/>
</dbReference>
<evidence type="ECO:0000256" key="2">
    <source>
        <dbReference type="ARBA" id="ARBA00022475"/>
    </source>
</evidence>
<evidence type="ECO:0000256" key="4">
    <source>
        <dbReference type="ARBA" id="ARBA00022692"/>
    </source>
</evidence>
<dbReference type="EC" id="3.4.23.36" evidence="9"/>
<evidence type="ECO:0000256" key="8">
    <source>
        <dbReference type="ARBA" id="ARBA00023136"/>
    </source>
</evidence>
<evidence type="ECO:0000256" key="1">
    <source>
        <dbReference type="ARBA" id="ARBA00006139"/>
    </source>
</evidence>
<gene>
    <name evidence="9 12" type="primary">lspA</name>
    <name evidence="12" type="ORF">FJZ47_05285</name>
</gene>
<evidence type="ECO:0000256" key="6">
    <source>
        <dbReference type="ARBA" id="ARBA00022801"/>
    </source>
</evidence>
<keyword evidence="5 9" id="KW-0064">Aspartyl protease</keyword>
<evidence type="ECO:0000256" key="9">
    <source>
        <dbReference type="HAMAP-Rule" id="MF_00161"/>
    </source>
</evidence>
<keyword evidence="2 9" id="KW-1003">Cell membrane</keyword>
<dbReference type="AlphaFoldDB" id="A0A937VZY3"/>
<keyword evidence="7 9" id="KW-1133">Transmembrane helix</keyword>
<keyword evidence="3 9" id="KW-0645">Protease</keyword>
<dbReference type="PANTHER" id="PTHR33695:SF1">
    <property type="entry name" value="LIPOPROTEIN SIGNAL PEPTIDASE"/>
    <property type="match status" value="1"/>
</dbReference>
<dbReference type="EMBL" id="VGLS01000109">
    <property type="protein sequence ID" value="MBM3223205.1"/>
    <property type="molecule type" value="Genomic_DNA"/>
</dbReference>
<feature type="transmembrane region" description="Helical" evidence="9">
    <location>
        <begin position="79"/>
        <end position="98"/>
    </location>
</feature>
<dbReference type="Pfam" id="PF01252">
    <property type="entry name" value="Peptidase_A8"/>
    <property type="match status" value="1"/>
</dbReference>
<evidence type="ECO:0000256" key="10">
    <source>
        <dbReference type="RuleBase" id="RU000594"/>
    </source>
</evidence>
<dbReference type="PROSITE" id="PS00855">
    <property type="entry name" value="SPASE_II"/>
    <property type="match status" value="1"/>
</dbReference>
<dbReference type="PRINTS" id="PR00781">
    <property type="entry name" value="LIPOSIGPTASE"/>
</dbReference>
<evidence type="ECO:0000256" key="7">
    <source>
        <dbReference type="ARBA" id="ARBA00022989"/>
    </source>
</evidence>
<comment type="caution">
    <text evidence="12">The sequence shown here is derived from an EMBL/GenBank/DDBJ whole genome shotgun (WGS) entry which is preliminary data.</text>
</comment>
<keyword evidence="6 9" id="KW-0378">Hydrolase</keyword>